<comment type="caution">
    <text evidence="9">The sequence shown here is derived from an EMBL/GenBank/DDBJ whole genome shotgun (WGS) entry which is preliminary data.</text>
</comment>
<evidence type="ECO:0000256" key="2">
    <source>
        <dbReference type="ARBA" id="ARBA00019062"/>
    </source>
</evidence>
<evidence type="ECO:0000256" key="3">
    <source>
        <dbReference type="ARBA" id="ARBA00023242"/>
    </source>
</evidence>
<evidence type="ECO:0000256" key="5">
    <source>
        <dbReference type="ARBA" id="ARBA00033464"/>
    </source>
</evidence>
<dbReference type="AlphaFoldDB" id="A0AA40C976"/>
<dbReference type="PANTHER" id="PTHR13383">
    <property type="entry name" value="RIBONUCLEASE H2 SUBUNIT B"/>
    <property type="match status" value="1"/>
</dbReference>
<evidence type="ECO:0000256" key="1">
    <source>
        <dbReference type="ARBA" id="ARBA00004123"/>
    </source>
</evidence>
<evidence type="ECO:0000256" key="4">
    <source>
        <dbReference type="ARBA" id="ARBA00024778"/>
    </source>
</evidence>
<evidence type="ECO:0000259" key="7">
    <source>
        <dbReference type="Pfam" id="PF09468"/>
    </source>
</evidence>
<proteinExistence type="predicted"/>
<comment type="subcellular location">
    <subcellularLocation>
        <location evidence="1">Nucleus</location>
    </subcellularLocation>
</comment>
<dbReference type="InterPro" id="IPR040456">
    <property type="entry name" value="RNase_H2_suB"/>
</dbReference>
<evidence type="ECO:0000256" key="6">
    <source>
        <dbReference type="SAM" id="MobiDB-lite"/>
    </source>
</evidence>
<protein>
    <recommendedName>
        <fullName evidence="2">Ribonuclease H2 subunit B</fullName>
    </recommendedName>
    <alternativeName>
        <fullName evidence="5">Ribonuclease HI subunit B</fullName>
    </alternativeName>
</protein>
<gene>
    <name evidence="9" type="ORF">B0T17DRAFT_523986</name>
</gene>
<dbReference type="GO" id="GO:0006401">
    <property type="term" value="P:RNA catabolic process"/>
    <property type="evidence" value="ECO:0007669"/>
    <property type="project" value="TreeGrafter"/>
</dbReference>
<feature type="region of interest" description="Disordered" evidence="6">
    <location>
        <begin position="239"/>
        <end position="308"/>
    </location>
</feature>
<feature type="region of interest" description="Disordered" evidence="6">
    <location>
        <begin position="1"/>
        <end position="36"/>
    </location>
</feature>
<name>A0AA40C976_9PEZI</name>
<evidence type="ECO:0000313" key="9">
    <source>
        <dbReference type="EMBL" id="KAK0628883.1"/>
    </source>
</evidence>
<feature type="domain" description="Rnh202 triple barrel" evidence="8">
    <location>
        <begin position="45"/>
        <end position="121"/>
    </location>
</feature>
<dbReference type="PANTHER" id="PTHR13383:SF11">
    <property type="entry name" value="RIBONUCLEASE H2 SUBUNIT B"/>
    <property type="match status" value="1"/>
</dbReference>
<sequence length="439" mass="47798">MARTRSTKGTTAPSTSTTTTKTTTATTTTKYSLPAESENPPRVFILPKKATPAARIVTLSNPRYARPSRYLVCPEAGFFEFTRISAPKTAPRSWLLEAGSSAAAEAQTTKGAELYLASPIDPLFLVLPALAGSGQQKKRMFLTSDDHFDALSESSASSHLSEVLRWPGIRPVLERRMAAVCDTVEAGDESMFRLNESKLLDEILAKTRRMSELGFPKSMEEKFVAKVLEAPILGVRSSQAVKPTGTTTAAAQEEEESSATQTPSAADSSSESQSTVSSLKTSASSLSESSTSASTPATSVDDDGTEPVISNAMTAPAEAVRLQRLRVSFNFICSSYVAPPLAAVLKDKLAEAKDKADFKVLDEYLTQLTELRQEAVAARAVDYSRKHTLDEEEDERAEKRRKKEEEDKVKKANQSRGVNKLKKVNTTGMKKMSEFFKKK</sequence>
<dbReference type="Pfam" id="PF09468">
    <property type="entry name" value="RNase_H2-Ydr279"/>
    <property type="match status" value="1"/>
</dbReference>
<dbReference type="InterPro" id="IPR019024">
    <property type="entry name" value="RNase_H2_suB_wHTH"/>
</dbReference>
<feature type="compositionally biased region" description="Low complexity" evidence="6">
    <location>
        <begin position="7"/>
        <end position="30"/>
    </location>
</feature>
<organism evidence="9 10">
    <name type="scientific">Bombardia bombarda</name>
    <dbReference type="NCBI Taxonomy" id="252184"/>
    <lineage>
        <taxon>Eukaryota</taxon>
        <taxon>Fungi</taxon>
        <taxon>Dikarya</taxon>
        <taxon>Ascomycota</taxon>
        <taxon>Pezizomycotina</taxon>
        <taxon>Sordariomycetes</taxon>
        <taxon>Sordariomycetidae</taxon>
        <taxon>Sordariales</taxon>
        <taxon>Lasiosphaeriaceae</taxon>
        <taxon>Bombardia</taxon>
    </lineage>
</organism>
<reference evidence="9" key="1">
    <citation type="submission" date="2023-06" db="EMBL/GenBank/DDBJ databases">
        <title>Genome-scale phylogeny and comparative genomics of the fungal order Sordariales.</title>
        <authorList>
            <consortium name="Lawrence Berkeley National Laboratory"/>
            <person name="Hensen N."/>
            <person name="Bonometti L."/>
            <person name="Westerberg I."/>
            <person name="Brannstrom I.O."/>
            <person name="Guillou S."/>
            <person name="Cros-Aarteil S."/>
            <person name="Calhoun S."/>
            <person name="Haridas S."/>
            <person name="Kuo A."/>
            <person name="Mondo S."/>
            <person name="Pangilinan J."/>
            <person name="Riley R."/>
            <person name="LaButti K."/>
            <person name="Andreopoulos B."/>
            <person name="Lipzen A."/>
            <person name="Chen C."/>
            <person name="Yanf M."/>
            <person name="Daum C."/>
            <person name="Ng V."/>
            <person name="Clum A."/>
            <person name="Steindorff A."/>
            <person name="Ohm R."/>
            <person name="Martin F."/>
            <person name="Silar P."/>
            <person name="Natvig D."/>
            <person name="Lalanne C."/>
            <person name="Gautier V."/>
            <person name="Ament-velasquez S.L."/>
            <person name="Kruys A."/>
            <person name="Hutchinson M.I."/>
            <person name="Powell A.J."/>
            <person name="Barry K."/>
            <person name="Miller A.N."/>
            <person name="Grigoriev I.V."/>
            <person name="Debuchy R."/>
            <person name="Gladieux P."/>
            <person name="Thoren M.H."/>
            <person name="Johannesson H."/>
        </authorList>
    </citation>
    <scope>NUCLEOTIDE SEQUENCE</scope>
    <source>
        <strain evidence="9">SMH3391-2</strain>
    </source>
</reference>
<dbReference type="CDD" id="cd09270">
    <property type="entry name" value="RNase_H2-B"/>
    <property type="match status" value="1"/>
</dbReference>
<dbReference type="EMBL" id="JAULSR010000002">
    <property type="protein sequence ID" value="KAK0628883.1"/>
    <property type="molecule type" value="Genomic_DNA"/>
</dbReference>
<feature type="compositionally biased region" description="Low complexity" evidence="6">
    <location>
        <begin position="258"/>
        <end position="299"/>
    </location>
</feature>
<evidence type="ECO:0000313" key="10">
    <source>
        <dbReference type="Proteomes" id="UP001174934"/>
    </source>
</evidence>
<dbReference type="GO" id="GO:0032299">
    <property type="term" value="C:ribonuclease H2 complex"/>
    <property type="evidence" value="ECO:0007669"/>
    <property type="project" value="InterPro"/>
</dbReference>
<dbReference type="Proteomes" id="UP001174934">
    <property type="component" value="Unassembled WGS sequence"/>
</dbReference>
<dbReference type="GO" id="GO:0005654">
    <property type="term" value="C:nucleoplasm"/>
    <property type="evidence" value="ECO:0007669"/>
    <property type="project" value="TreeGrafter"/>
</dbReference>
<comment type="function">
    <text evidence="4">Non catalytic subunit of RNase H2, an endonuclease that specifically degrades the RNA of RNA:DNA hybrids. Participates in DNA replication, possibly by mediating the removal of lagging-strand Okazaki fragment RNA primers during DNA replication. Mediates the excision of single ribonucleotides from DNA:RNA duplexes.</text>
</comment>
<feature type="domain" description="Ribonuclease H2 subunit B wHTH" evidence="7">
    <location>
        <begin position="124"/>
        <end position="346"/>
    </location>
</feature>
<keyword evidence="10" id="KW-1185">Reference proteome</keyword>
<dbReference type="Gene3D" id="1.10.20.120">
    <property type="match status" value="1"/>
</dbReference>
<dbReference type="Pfam" id="PF17745">
    <property type="entry name" value="Ydr279_N"/>
    <property type="match status" value="1"/>
</dbReference>
<evidence type="ECO:0000259" key="8">
    <source>
        <dbReference type="Pfam" id="PF17745"/>
    </source>
</evidence>
<dbReference type="InterPro" id="IPR041195">
    <property type="entry name" value="Rnh202_N"/>
</dbReference>
<feature type="region of interest" description="Disordered" evidence="6">
    <location>
        <begin position="385"/>
        <end position="439"/>
    </location>
</feature>
<keyword evidence="3" id="KW-0539">Nucleus</keyword>
<accession>A0AA40C976</accession>